<comment type="caution">
    <text evidence="2">The sequence shown here is derived from an EMBL/GenBank/DDBJ whole genome shotgun (WGS) entry which is preliminary data.</text>
</comment>
<evidence type="ECO:0000259" key="1">
    <source>
        <dbReference type="Pfam" id="PF01636"/>
    </source>
</evidence>
<accession>A0AA37U9H1</accession>
<dbReference type="InterPro" id="IPR002575">
    <property type="entry name" value="Aminoglycoside_PTrfase"/>
</dbReference>
<dbReference type="Pfam" id="PF01636">
    <property type="entry name" value="APH"/>
    <property type="match status" value="1"/>
</dbReference>
<gene>
    <name evidence="2" type="ORF">GCM10025874_04120</name>
</gene>
<dbReference type="Gene3D" id="3.90.1200.10">
    <property type="match status" value="1"/>
</dbReference>
<feature type="domain" description="Aminoglycoside phosphotransferase" evidence="1">
    <location>
        <begin position="95"/>
        <end position="168"/>
    </location>
</feature>
<keyword evidence="3" id="KW-1185">Reference proteome</keyword>
<dbReference type="Proteomes" id="UP001157160">
    <property type="component" value="Unassembled WGS sequence"/>
</dbReference>
<dbReference type="SUPFAM" id="SSF56112">
    <property type="entry name" value="Protein kinase-like (PK-like)"/>
    <property type="match status" value="1"/>
</dbReference>
<dbReference type="AlphaFoldDB" id="A0AA37U9H1"/>
<dbReference type="RefSeq" id="WP_284229513.1">
    <property type="nucleotide sequence ID" value="NZ_BSUL01000001.1"/>
</dbReference>
<sequence>MVDHREILIDGDLVCRPRAAWTETIHALLHHLRASDLPVPEPVRVDEVYEYVRLVPGDAGADAWNHQVTTDAVASAGALLRRVHDATATWRPPRWALWAVPAEGGSIICHGDPQPANFAWRDAAAVGLFDWDVARPAERLSDVAYALERLAPFETDSAELRRRGFGDDLDRRARIDAFLDGYGWQEPIDVVDVVIGRQERAIDEVRWLGERG</sequence>
<evidence type="ECO:0000313" key="3">
    <source>
        <dbReference type="Proteomes" id="UP001157160"/>
    </source>
</evidence>
<name>A0AA37U9H1_9MICO</name>
<protein>
    <recommendedName>
        <fullName evidence="1">Aminoglycoside phosphotransferase domain-containing protein</fullName>
    </recommendedName>
</protein>
<evidence type="ECO:0000313" key="2">
    <source>
        <dbReference type="EMBL" id="GMA27159.1"/>
    </source>
</evidence>
<proteinExistence type="predicted"/>
<dbReference type="InterPro" id="IPR011009">
    <property type="entry name" value="Kinase-like_dom_sf"/>
</dbReference>
<dbReference type="EMBL" id="BSUL01000001">
    <property type="protein sequence ID" value="GMA27159.1"/>
    <property type="molecule type" value="Genomic_DNA"/>
</dbReference>
<reference evidence="2 3" key="1">
    <citation type="journal article" date="2014" name="Int. J. Syst. Evol. Microbiol.">
        <title>Complete genome sequence of Corynebacterium casei LMG S-19264T (=DSM 44701T), isolated from a smear-ripened cheese.</title>
        <authorList>
            <consortium name="US DOE Joint Genome Institute (JGI-PGF)"/>
            <person name="Walter F."/>
            <person name="Albersmeier A."/>
            <person name="Kalinowski J."/>
            <person name="Ruckert C."/>
        </authorList>
    </citation>
    <scope>NUCLEOTIDE SEQUENCE [LARGE SCALE GENOMIC DNA]</scope>
    <source>
        <strain evidence="2 3">NBRC 112289</strain>
    </source>
</reference>
<organism evidence="2 3">
    <name type="scientific">Arenivirga flava</name>
    <dbReference type="NCBI Taxonomy" id="1930060"/>
    <lineage>
        <taxon>Bacteria</taxon>
        <taxon>Bacillati</taxon>
        <taxon>Actinomycetota</taxon>
        <taxon>Actinomycetes</taxon>
        <taxon>Micrococcales</taxon>
        <taxon>Microbacteriaceae</taxon>
        <taxon>Arenivirga</taxon>
    </lineage>
</organism>